<dbReference type="Pfam" id="PF12734">
    <property type="entry name" value="CYSTM"/>
    <property type="match status" value="1"/>
</dbReference>
<evidence type="ECO:0000259" key="4">
    <source>
        <dbReference type="Pfam" id="PF12734"/>
    </source>
</evidence>
<evidence type="ECO:0000256" key="3">
    <source>
        <dbReference type="ARBA" id="ARBA00023136"/>
    </source>
</evidence>
<dbReference type="GeneID" id="104595564"/>
<name>A0A1U8A0R0_NELNU</name>
<dbReference type="GO" id="GO:0005886">
    <property type="term" value="C:plasma membrane"/>
    <property type="evidence" value="ECO:0000318"/>
    <property type="project" value="GO_Central"/>
</dbReference>
<sequence length="156" mass="17505">MLLRAYADDFYITQQQPTNPPYRQLFLAYLSYVQSAQLFHGRFIESSSPSIKPEEFLLDERTTPVYCSVSLAAASSSSFINKFLPPFRLPEMSDPKYAYPYPAQGYYQGPPVMAPPQYAAPPPRREPGFLEGCLAALCCCCLLDECCCDPSIIFVS</sequence>
<dbReference type="eggNOG" id="ENOG502S5E9">
    <property type="taxonomic scope" value="Eukaryota"/>
</dbReference>
<keyword evidence="3" id="KW-0472">Membrane</keyword>
<reference evidence="6" key="1">
    <citation type="submission" date="2025-08" db="UniProtKB">
        <authorList>
            <consortium name="RefSeq"/>
        </authorList>
    </citation>
    <scope>IDENTIFICATION</scope>
</reference>
<proteinExistence type="inferred from homology"/>
<evidence type="ECO:0000313" key="6">
    <source>
        <dbReference type="RefSeq" id="XP_010254642.1"/>
    </source>
</evidence>
<dbReference type="KEGG" id="nnu:104595564"/>
<dbReference type="InterPro" id="IPR028144">
    <property type="entry name" value="CYSTM_dom"/>
</dbReference>
<comment type="similarity">
    <text evidence="2">Belongs to the CYSTM1 family.</text>
</comment>
<protein>
    <submittedName>
        <fullName evidence="6">Uncharacterized protein LOC104595564</fullName>
    </submittedName>
</protein>
<dbReference type="AlphaFoldDB" id="A0A1U8A0R0"/>
<keyword evidence="5" id="KW-1185">Reference proteome</keyword>
<dbReference type="InParanoid" id="A0A1U8A0R0"/>
<organism evidence="5 6">
    <name type="scientific">Nelumbo nucifera</name>
    <name type="common">Sacred lotus</name>
    <dbReference type="NCBI Taxonomy" id="4432"/>
    <lineage>
        <taxon>Eukaryota</taxon>
        <taxon>Viridiplantae</taxon>
        <taxon>Streptophyta</taxon>
        <taxon>Embryophyta</taxon>
        <taxon>Tracheophyta</taxon>
        <taxon>Spermatophyta</taxon>
        <taxon>Magnoliopsida</taxon>
        <taxon>Proteales</taxon>
        <taxon>Nelumbonaceae</taxon>
        <taxon>Nelumbo</taxon>
    </lineage>
</organism>
<accession>A0A1U8A0R0</accession>
<evidence type="ECO:0000256" key="1">
    <source>
        <dbReference type="ARBA" id="ARBA00004370"/>
    </source>
</evidence>
<evidence type="ECO:0000256" key="2">
    <source>
        <dbReference type="ARBA" id="ARBA00009444"/>
    </source>
</evidence>
<evidence type="ECO:0000313" key="5">
    <source>
        <dbReference type="Proteomes" id="UP000189703"/>
    </source>
</evidence>
<gene>
    <name evidence="6" type="primary">LOC104595564</name>
</gene>
<feature type="domain" description="Cysteine-rich transmembrane" evidence="4">
    <location>
        <begin position="104"/>
        <end position="147"/>
    </location>
</feature>
<comment type="subcellular location">
    <subcellularLocation>
        <location evidence="1">Membrane</location>
    </subcellularLocation>
</comment>
<dbReference type="Proteomes" id="UP000189703">
    <property type="component" value="Unplaced"/>
</dbReference>
<dbReference type="RefSeq" id="XP_010254642.1">
    <property type="nucleotide sequence ID" value="XM_010256340.2"/>
</dbReference>